<reference evidence="2" key="1">
    <citation type="journal article" date="2019" name="Int. J. Syst. Evol. Microbiol.">
        <title>The Global Catalogue of Microorganisms (GCM) 10K type strain sequencing project: providing services to taxonomists for standard genome sequencing and annotation.</title>
        <authorList>
            <consortium name="The Broad Institute Genomics Platform"/>
            <consortium name="The Broad Institute Genome Sequencing Center for Infectious Disease"/>
            <person name="Wu L."/>
            <person name="Ma J."/>
        </authorList>
    </citation>
    <scope>NUCLEOTIDE SEQUENCE [LARGE SCALE GENOMIC DNA]</scope>
    <source>
        <strain evidence="2">CECT 7184</strain>
    </source>
</reference>
<name>A0ABT8D1X2_9FLAO</name>
<evidence type="ECO:0000313" key="2">
    <source>
        <dbReference type="Proteomes" id="UP001242368"/>
    </source>
</evidence>
<dbReference type="RefSeq" id="WP_290365080.1">
    <property type="nucleotide sequence ID" value="NZ_JAUFQU010000036.1"/>
</dbReference>
<gene>
    <name evidence="1" type="ORF">QW060_20925</name>
</gene>
<dbReference type="EMBL" id="JAUFQU010000036">
    <property type="protein sequence ID" value="MDN3709465.1"/>
    <property type="molecule type" value="Genomic_DNA"/>
</dbReference>
<organism evidence="1 2">
    <name type="scientific">Paenimyroides ceti</name>
    <dbReference type="NCBI Taxonomy" id="395087"/>
    <lineage>
        <taxon>Bacteria</taxon>
        <taxon>Pseudomonadati</taxon>
        <taxon>Bacteroidota</taxon>
        <taxon>Flavobacteriia</taxon>
        <taxon>Flavobacteriales</taxon>
        <taxon>Flavobacteriaceae</taxon>
        <taxon>Paenimyroides</taxon>
    </lineage>
</organism>
<accession>A0ABT8D1X2</accession>
<proteinExistence type="predicted"/>
<evidence type="ECO:0000313" key="1">
    <source>
        <dbReference type="EMBL" id="MDN3709465.1"/>
    </source>
</evidence>
<protein>
    <submittedName>
        <fullName evidence="1">Uncharacterized protein</fullName>
    </submittedName>
</protein>
<comment type="caution">
    <text evidence="1">The sequence shown here is derived from an EMBL/GenBank/DDBJ whole genome shotgun (WGS) entry which is preliminary data.</text>
</comment>
<keyword evidence="2" id="KW-1185">Reference proteome</keyword>
<sequence length="45" mass="4758">MTILVSVCGVPININPPKSFTSSSYEGCVNVPPPTNLNCFAKIFG</sequence>
<dbReference type="Proteomes" id="UP001242368">
    <property type="component" value="Unassembled WGS sequence"/>
</dbReference>